<organism evidence="1 2">
    <name type="scientific">Mycolicibacterium arabiense</name>
    <dbReference type="NCBI Taxonomy" id="1286181"/>
    <lineage>
        <taxon>Bacteria</taxon>
        <taxon>Bacillati</taxon>
        <taxon>Actinomycetota</taxon>
        <taxon>Actinomycetes</taxon>
        <taxon>Mycobacteriales</taxon>
        <taxon>Mycobacteriaceae</taxon>
        <taxon>Mycolicibacterium</taxon>
    </lineage>
</organism>
<dbReference type="KEGG" id="marz:MARA_07550"/>
<dbReference type="RefSeq" id="WP_163917241.1">
    <property type="nucleotide sequence ID" value="NZ_AP022593.1"/>
</dbReference>
<keyword evidence="2" id="KW-1185">Reference proteome</keyword>
<dbReference type="AlphaFoldDB" id="A0A7I7RRZ8"/>
<name>A0A7I7RRZ8_9MYCO</name>
<evidence type="ECO:0000313" key="2">
    <source>
        <dbReference type="Proteomes" id="UP000467428"/>
    </source>
</evidence>
<evidence type="ECO:0000313" key="1">
    <source>
        <dbReference type="EMBL" id="BBY47287.1"/>
    </source>
</evidence>
<dbReference type="EMBL" id="AP022593">
    <property type="protein sequence ID" value="BBY47287.1"/>
    <property type="molecule type" value="Genomic_DNA"/>
</dbReference>
<accession>A0A7I7RRZ8</accession>
<sequence length="212" mass="23624">MTVNADWTVFPRVRLGKLEFGMSPAQVDALSDVYGAITGRAHDRIPDDLLHDTLETFGYAMSEEDKQALIAAYADIGPSTDSVTEVRGNPGLVLRYEADRLVEIMPAMKQRPLFVGGSDIFSLRALEPMALLERLNESPGRYADTEAAFDNLAISLEGFCVTDPDAGVRTLDEADERFQERTVTLRPRPYLPEGEMDRFVLHSVTGRTRQEQ</sequence>
<gene>
    <name evidence="1" type="ORF">MARA_07550</name>
</gene>
<dbReference type="Proteomes" id="UP000467428">
    <property type="component" value="Chromosome"/>
</dbReference>
<proteinExistence type="predicted"/>
<reference evidence="1 2" key="1">
    <citation type="journal article" date="2019" name="Emerg. Microbes Infect.">
        <title>Comprehensive subspecies identification of 175 nontuberculous mycobacteria species based on 7547 genomic profiles.</title>
        <authorList>
            <person name="Matsumoto Y."/>
            <person name="Kinjo T."/>
            <person name="Motooka D."/>
            <person name="Nabeya D."/>
            <person name="Jung N."/>
            <person name="Uechi K."/>
            <person name="Horii T."/>
            <person name="Iida T."/>
            <person name="Fujita J."/>
            <person name="Nakamura S."/>
        </authorList>
    </citation>
    <scope>NUCLEOTIDE SEQUENCE [LARGE SCALE GENOMIC DNA]</scope>
    <source>
        <strain evidence="1 2">JCM 18538</strain>
    </source>
</reference>
<geneLocation type="plasmid" evidence="2">
    <name>pjcm18538 dna</name>
</geneLocation>
<protein>
    <submittedName>
        <fullName evidence="1">Uncharacterized protein</fullName>
    </submittedName>
</protein>